<accession>A0AAE0U551</accession>
<reference evidence="5" key="2">
    <citation type="submission" date="2023-06" db="EMBL/GenBank/DDBJ databases">
        <authorList>
            <consortium name="Lawrence Berkeley National Laboratory"/>
            <person name="Haridas S."/>
            <person name="Hensen N."/>
            <person name="Bonometti L."/>
            <person name="Westerberg I."/>
            <person name="Brannstrom I.O."/>
            <person name="Guillou S."/>
            <person name="Cros-Aarteil S."/>
            <person name="Calhoun S."/>
            <person name="Kuo A."/>
            <person name="Mondo S."/>
            <person name="Pangilinan J."/>
            <person name="Riley R."/>
            <person name="LaButti K."/>
            <person name="Andreopoulos B."/>
            <person name="Lipzen A."/>
            <person name="Chen C."/>
            <person name="Yanf M."/>
            <person name="Daum C."/>
            <person name="Ng V."/>
            <person name="Clum A."/>
            <person name="Steindorff A."/>
            <person name="Ohm R."/>
            <person name="Martin F."/>
            <person name="Silar P."/>
            <person name="Natvig D."/>
            <person name="Lalanne C."/>
            <person name="Gautier V."/>
            <person name="Ament-velasquez S.L."/>
            <person name="Kruys A."/>
            <person name="Hutchinson M.I."/>
            <person name="Powell A.J."/>
            <person name="Barry K."/>
            <person name="Miller A.N."/>
            <person name="Grigoriev I.V."/>
            <person name="Debuchy R."/>
            <person name="Gladieux P."/>
            <person name="Thoren M.H."/>
            <person name="Johannesson H."/>
        </authorList>
    </citation>
    <scope>NUCLEOTIDE SEQUENCE</scope>
    <source>
        <strain evidence="5">CBS 232.78</strain>
    </source>
</reference>
<evidence type="ECO:0000256" key="2">
    <source>
        <dbReference type="ARBA" id="ARBA00022840"/>
    </source>
</evidence>
<dbReference type="PROSITE" id="PS00329">
    <property type="entry name" value="HSP70_2"/>
    <property type="match status" value="1"/>
</dbReference>
<dbReference type="Gene3D" id="3.30.420.40">
    <property type="match status" value="2"/>
</dbReference>
<protein>
    <submittedName>
        <fullName evidence="5">Heat shock protein 70 family</fullName>
    </submittedName>
</protein>
<dbReference type="InterPro" id="IPR013126">
    <property type="entry name" value="Hsp_70_fam"/>
</dbReference>
<dbReference type="Gene3D" id="3.90.640.10">
    <property type="entry name" value="Actin, Chain A, domain 4"/>
    <property type="match status" value="1"/>
</dbReference>
<evidence type="ECO:0000256" key="3">
    <source>
        <dbReference type="RuleBase" id="RU003322"/>
    </source>
</evidence>
<dbReference type="InterPro" id="IPR018181">
    <property type="entry name" value="Heat_shock_70_CS"/>
</dbReference>
<dbReference type="InterPro" id="IPR029047">
    <property type="entry name" value="HSP70_peptide-bd_sf"/>
</dbReference>
<keyword evidence="2 3" id="KW-0067">ATP-binding</keyword>
<organism evidence="5 6">
    <name type="scientific">Podospora didyma</name>
    <dbReference type="NCBI Taxonomy" id="330526"/>
    <lineage>
        <taxon>Eukaryota</taxon>
        <taxon>Fungi</taxon>
        <taxon>Dikarya</taxon>
        <taxon>Ascomycota</taxon>
        <taxon>Pezizomycotina</taxon>
        <taxon>Sordariomycetes</taxon>
        <taxon>Sordariomycetidae</taxon>
        <taxon>Sordariales</taxon>
        <taxon>Podosporaceae</taxon>
        <taxon>Podospora</taxon>
    </lineage>
</organism>
<dbReference type="SUPFAM" id="SSF53067">
    <property type="entry name" value="Actin-like ATPase domain"/>
    <property type="match status" value="2"/>
</dbReference>
<comment type="similarity">
    <text evidence="3">Belongs to the heat shock protein 70 family.</text>
</comment>
<dbReference type="EMBL" id="JAULSW010000002">
    <property type="protein sequence ID" value="KAK3391207.1"/>
    <property type="molecule type" value="Genomic_DNA"/>
</dbReference>
<dbReference type="PANTHER" id="PTHR19375">
    <property type="entry name" value="HEAT SHOCK PROTEIN 70KDA"/>
    <property type="match status" value="1"/>
</dbReference>
<evidence type="ECO:0000256" key="1">
    <source>
        <dbReference type="ARBA" id="ARBA00022741"/>
    </source>
</evidence>
<dbReference type="GO" id="GO:0005524">
    <property type="term" value="F:ATP binding"/>
    <property type="evidence" value="ECO:0007669"/>
    <property type="project" value="UniProtKB-KW"/>
</dbReference>
<dbReference type="PRINTS" id="PR00301">
    <property type="entry name" value="HEATSHOCK70"/>
</dbReference>
<feature type="region of interest" description="Disordered" evidence="4">
    <location>
        <begin position="544"/>
        <end position="576"/>
    </location>
</feature>
<dbReference type="Proteomes" id="UP001285441">
    <property type="component" value="Unassembled WGS sequence"/>
</dbReference>
<keyword evidence="6" id="KW-1185">Reference proteome</keyword>
<dbReference type="Pfam" id="PF00012">
    <property type="entry name" value="HSP70"/>
    <property type="match status" value="1"/>
</dbReference>
<reference evidence="5" key="1">
    <citation type="journal article" date="2023" name="Mol. Phylogenet. Evol.">
        <title>Genome-scale phylogeny and comparative genomics of the fungal order Sordariales.</title>
        <authorList>
            <person name="Hensen N."/>
            <person name="Bonometti L."/>
            <person name="Westerberg I."/>
            <person name="Brannstrom I.O."/>
            <person name="Guillou S."/>
            <person name="Cros-Aarteil S."/>
            <person name="Calhoun S."/>
            <person name="Haridas S."/>
            <person name="Kuo A."/>
            <person name="Mondo S."/>
            <person name="Pangilinan J."/>
            <person name="Riley R."/>
            <person name="LaButti K."/>
            <person name="Andreopoulos B."/>
            <person name="Lipzen A."/>
            <person name="Chen C."/>
            <person name="Yan M."/>
            <person name="Daum C."/>
            <person name="Ng V."/>
            <person name="Clum A."/>
            <person name="Steindorff A."/>
            <person name="Ohm R.A."/>
            <person name="Martin F."/>
            <person name="Silar P."/>
            <person name="Natvig D.O."/>
            <person name="Lalanne C."/>
            <person name="Gautier V."/>
            <person name="Ament-Velasquez S.L."/>
            <person name="Kruys A."/>
            <person name="Hutchinson M.I."/>
            <person name="Powell A.J."/>
            <person name="Barry K."/>
            <person name="Miller A.N."/>
            <person name="Grigoriev I.V."/>
            <person name="Debuchy R."/>
            <person name="Gladieux P."/>
            <person name="Hiltunen Thoren M."/>
            <person name="Johannesson H."/>
        </authorList>
    </citation>
    <scope>NUCLEOTIDE SEQUENCE</scope>
    <source>
        <strain evidence="5">CBS 232.78</strain>
    </source>
</reference>
<dbReference type="Gene3D" id="2.60.34.10">
    <property type="entry name" value="Substrate Binding Domain Of DNAk, Chain A, domain 1"/>
    <property type="match status" value="1"/>
</dbReference>
<evidence type="ECO:0000313" key="6">
    <source>
        <dbReference type="Proteomes" id="UP001285441"/>
    </source>
</evidence>
<proteinExistence type="inferred from homology"/>
<comment type="caution">
    <text evidence="5">The sequence shown here is derived from an EMBL/GenBank/DDBJ whole genome shotgun (WGS) entry which is preliminary data.</text>
</comment>
<evidence type="ECO:0000256" key="4">
    <source>
        <dbReference type="SAM" id="MobiDB-lite"/>
    </source>
</evidence>
<feature type="compositionally biased region" description="Basic and acidic residues" evidence="4">
    <location>
        <begin position="567"/>
        <end position="576"/>
    </location>
</feature>
<sequence>MAANDVYIGIDLGTTYCCIAFCSKNGAPDVLTDERNNRVIPSCITYSNGQWMAGRKAVEESKKMSATSLRLLKRTTGRTSFDGKLRGDLEKLGFTNPTFAPVSADPTAWQADGDIDDELPMRPLFKIGEGYTVAEEFAARLLKHLVQIAEKRLGEPISGAVITVPADYVGSQRESVMTSAKIAGLKVLRLINEPTAAIVGARAAGTIDDGKVLVFDIGGGTTDISLVVVQGNTYCVKGTKGHQWLGGEDINGILIQLICKTLRAEPKKGRNDKRFREACEMIKRNLGDDPTLNLDSQFLQLYFPDSPAAEVDEVEILREEFDEACQDFYQNVYDLADRLLKDTETYPHELTTILMVGGSAGLVGLQCYLEKQLPNTCVLVPPGYEEVVAKGAALVAASETDPGKRIVLTEVLAHSIGIQINDGSMVSILHAGDELPGKSISGCDTFANGVDYQEEMRIAIYEGEGKVAAENTYLGAFIMSISPMPAGKLEVEVTVTANMEGLVHVTAKECKDGAEPHSINISREGSWSEETIFNLRLKVDGGMGAAPKMSTGTKRKLAEQSDLNDGEGDRSAKVIV</sequence>
<keyword evidence="5" id="KW-0346">Stress response</keyword>
<dbReference type="InterPro" id="IPR043129">
    <property type="entry name" value="ATPase_NBD"/>
</dbReference>
<keyword evidence="1 3" id="KW-0547">Nucleotide-binding</keyword>
<dbReference type="GO" id="GO:0140662">
    <property type="term" value="F:ATP-dependent protein folding chaperone"/>
    <property type="evidence" value="ECO:0007669"/>
    <property type="project" value="InterPro"/>
</dbReference>
<dbReference type="PROSITE" id="PS00297">
    <property type="entry name" value="HSP70_1"/>
    <property type="match status" value="1"/>
</dbReference>
<gene>
    <name evidence="5" type="ORF">B0H63DRAFT_467465</name>
</gene>
<dbReference type="SUPFAM" id="SSF100920">
    <property type="entry name" value="Heat shock protein 70kD (HSP70), peptide-binding domain"/>
    <property type="match status" value="1"/>
</dbReference>
<name>A0AAE0U551_9PEZI</name>
<dbReference type="AlphaFoldDB" id="A0AAE0U551"/>
<evidence type="ECO:0000313" key="5">
    <source>
        <dbReference type="EMBL" id="KAK3391207.1"/>
    </source>
</evidence>